<comment type="caution">
    <text evidence="4">The sequence shown here is derived from an EMBL/GenBank/DDBJ whole genome shotgun (WGS) entry which is preliminary data.</text>
</comment>
<keyword evidence="2" id="KW-0472">Membrane</keyword>
<organism evidence="4 5">
    <name type="scientific">Erythroxylum novogranatense</name>
    <dbReference type="NCBI Taxonomy" id="1862640"/>
    <lineage>
        <taxon>Eukaryota</taxon>
        <taxon>Viridiplantae</taxon>
        <taxon>Streptophyta</taxon>
        <taxon>Embryophyta</taxon>
        <taxon>Tracheophyta</taxon>
        <taxon>Spermatophyta</taxon>
        <taxon>Magnoliopsida</taxon>
        <taxon>eudicotyledons</taxon>
        <taxon>Gunneridae</taxon>
        <taxon>Pentapetalae</taxon>
        <taxon>rosids</taxon>
        <taxon>fabids</taxon>
        <taxon>Malpighiales</taxon>
        <taxon>Erythroxylaceae</taxon>
        <taxon>Erythroxylum</taxon>
    </lineage>
</organism>
<keyword evidence="3" id="KW-0732">Signal</keyword>
<dbReference type="Pfam" id="PF01554">
    <property type="entry name" value="MatE"/>
    <property type="match status" value="1"/>
</dbReference>
<evidence type="ECO:0000313" key="5">
    <source>
        <dbReference type="Proteomes" id="UP001159364"/>
    </source>
</evidence>
<gene>
    <name evidence="4" type="ORF">K2173_025581</name>
</gene>
<accession>A0AAV8T8R4</accession>
<evidence type="ECO:0000256" key="2">
    <source>
        <dbReference type="SAM" id="Phobius"/>
    </source>
</evidence>
<proteinExistence type="inferred from homology"/>
<feature type="transmembrane region" description="Helical" evidence="2">
    <location>
        <begin position="38"/>
        <end position="56"/>
    </location>
</feature>
<evidence type="ECO:0000256" key="3">
    <source>
        <dbReference type="SAM" id="SignalP"/>
    </source>
</evidence>
<dbReference type="EMBL" id="JAIWQS010000006">
    <property type="protein sequence ID" value="KAJ8763196.1"/>
    <property type="molecule type" value="Genomic_DNA"/>
</dbReference>
<feature type="transmembrane region" description="Helical" evidence="2">
    <location>
        <begin position="68"/>
        <end position="87"/>
    </location>
</feature>
<dbReference type="InterPro" id="IPR002528">
    <property type="entry name" value="MATE_fam"/>
</dbReference>
<evidence type="ECO:0000256" key="1">
    <source>
        <dbReference type="ARBA" id="ARBA00010199"/>
    </source>
</evidence>
<evidence type="ECO:0000313" key="4">
    <source>
        <dbReference type="EMBL" id="KAJ8763196.1"/>
    </source>
</evidence>
<reference evidence="4 5" key="1">
    <citation type="submission" date="2021-09" db="EMBL/GenBank/DDBJ databases">
        <title>Genomic insights and catalytic innovation underlie evolution of tropane alkaloids biosynthesis.</title>
        <authorList>
            <person name="Wang Y.-J."/>
            <person name="Tian T."/>
            <person name="Huang J.-P."/>
            <person name="Huang S.-X."/>
        </authorList>
    </citation>
    <scope>NUCLEOTIDE SEQUENCE [LARGE SCALE GENOMIC DNA]</scope>
    <source>
        <strain evidence="4">KIB-2018</strain>
        <tissue evidence="4">Leaf</tissue>
    </source>
</reference>
<dbReference type="Proteomes" id="UP001159364">
    <property type="component" value="Linkage Group LG06"/>
</dbReference>
<feature type="chain" id="PRO_5044001150" evidence="3">
    <location>
        <begin position="22"/>
        <end position="169"/>
    </location>
</feature>
<dbReference type="GO" id="GO:0016020">
    <property type="term" value="C:membrane"/>
    <property type="evidence" value="ECO:0007669"/>
    <property type="project" value="InterPro"/>
</dbReference>
<dbReference type="PANTHER" id="PTHR11206">
    <property type="entry name" value="MULTIDRUG RESISTANCE PROTEIN"/>
    <property type="match status" value="1"/>
</dbReference>
<feature type="signal peptide" evidence="3">
    <location>
        <begin position="1"/>
        <end position="21"/>
    </location>
</feature>
<keyword evidence="5" id="KW-1185">Reference proteome</keyword>
<name>A0AAV8T8R4_9ROSI</name>
<keyword evidence="2" id="KW-1133">Transmembrane helix</keyword>
<dbReference type="GO" id="GO:0042910">
    <property type="term" value="F:xenobiotic transmembrane transporter activity"/>
    <property type="evidence" value="ECO:0007669"/>
    <property type="project" value="InterPro"/>
</dbReference>
<protein>
    <submittedName>
        <fullName evidence="4">Uncharacterized protein</fullName>
    </submittedName>
</protein>
<dbReference type="AlphaFoldDB" id="A0AAV8T8R4"/>
<dbReference type="GO" id="GO:0015297">
    <property type="term" value="F:antiporter activity"/>
    <property type="evidence" value="ECO:0007669"/>
    <property type="project" value="InterPro"/>
</dbReference>
<sequence length="169" mass="19023">MLCLVLWYNALTILLAGYTKGAATEVSAFSICLNVRTFEFMLCFCFLAASSVRVSNELGRGNAKAANFSIKVNVWASFSLYVYYWVIRLPNCLQMKRRSLNLYPTFPPSVLLNSFETVLTGYQDWIDSGRGTVPLELIGISRLITHQKGLIIGSCTLQMNQMKLLSERD</sequence>
<comment type="similarity">
    <text evidence="1">Belongs to the multi antimicrobial extrusion (MATE) (TC 2.A.66.1) family.</text>
</comment>
<keyword evidence="2" id="KW-0812">Transmembrane</keyword>